<keyword evidence="3 13" id="KW-0813">Transport</keyword>
<keyword evidence="10 13" id="KW-1133">Transmembrane helix</keyword>
<feature type="transmembrane region" description="Helical" evidence="13">
    <location>
        <begin position="55"/>
        <end position="77"/>
    </location>
</feature>
<evidence type="ECO:0000256" key="4">
    <source>
        <dbReference type="ARBA" id="ARBA00022475"/>
    </source>
</evidence>
<evidence type="ECO:0000256" key="9">
    <source>
        <dbReference type="ARBA" id="ARBA00022982"/>
    </source>
</evidence>
<evidence type="ECO:0000256" key="2">
    <source>
        <dbReference type="ARBA" id="ARBA00009819"/>
    </source>
</evidence>
<evidence type="ECO:0000256" key="3">
    <source>
        <dbReference type="ARBA" id="ARBA00022448"/>
    </source>
</evidence>
<evidence type="ECO:0000256" key="5">
    <source>
        <dbReference type="ARBA" id="ARBA00022519"/>
    </source>
</evidence>
<evidence type="ECO:0000313" key="14">
    <source>
        <dbReference type="EMBL" id="CUX95841.1"/>
    </source>
</evidence>
<dbReference type="GO" id="GO:0019646">
    <property type="term" value="P:aerobic electron transport chain"/>
    <property type="evidence" value="ECO:0007669"/>
    <property type="project" value="InterPro"/>
</dbReference>
<evidence type="ECO:0000256" key="7">
    <source>
        <dbReference type="ARBA" id="ARBA00022692"/>
    </source>
</evidence>
<dbReference type="GO" id="GO:0020037">
    <property type="term" value="F:heme binding"/>
    <property type="evidence" value="ECO:0007669"/>
    <property type="project" value="TreeGrafter"/>
</dbReference>
<accession>A0A143WQE4</accession>
<dbReference type="STRING" id="1778264.PMARG_ME00168"/>
<evidence type="ECO:0000256" key="11">
    <source>
        <dbReference type="ARBA" id="ARBA00023004"/>
    </source>
</evidence>
<keyword evidence="11 13" id="KW-0408">Iron</keyword>
<keyword evidence="6 13" id="KW-0349">Heme</keyword>
<dbReference type="PANTHER" id="PTHR30365">
    <property type="entry name" value="CYTOCHROME D UBIQUINOL OXIDASE"/>
    <property type="match status" value="1"/>
</dbReference>
<feature type="transmembrane region" description="Helical" evidence="13">
    <location>
        <begin position="426"/>
        <end position="445"/>
    </location>
</feature>
<keyword evidence="12 13" id="KW-0472">Membrane</keyword>
<feature type="transmembrane region" description="Helical" evidence="13">
    <location>
        <begin position="389"/>
        <end position="414"/>
    </location>
</feature>
<dbReference type="GO" id="GO:0005886">
    <property type="term" value="C:plasma membrane"/>
    <property type="evidence" value="ECO:0007669"/>
    <property type="project" value="UniProtKB-SubCell"/>
</dbReference>
<dbReference type="KEGG" id="cmik:PMARG_ME00168"/>
<dbReference type="EC" id="1.10.3.10" evidence="14"/>
<feature type="transmembrane region" description="Helical" evidence="13">
    <location>
        <begin position="472"/>
        <end position="495"/>
    </location>
</feature>
<comment type="similarity">
    <text evidence="2 13">Belongs to the cytochrome ubiquinol oxidase subunit 1 family.</text>
</comment>
<dbReference type="AlphaFoldDB" id="A0A143WQE4"/>
<dbReference type="OrthoDB" id="9807042at2"/>
<feature type="transmembrane region" description="Helical" evidence="13">
    <location>
        <begin position="97"/>
        <end position="117"/>
    </location>
</feature>
<evidence type="ECO:0000256" key="6">
    <source>
        <dbReference type="ARBA" id="ARBA00022617"/>
    </source>
</evidence>
<feature type="transmembrane region" description="Helical" evidence="13">
    <location>
        <begin position="129"/>
        <end position="151"/>
    </location>
</feature>
<dbReference type="RefSeq" id="WP_067569303.1">
    <property type="nucleotide sequence ID" value="NZ_LN999831.1"/>
</dbReference>
<dbReference type="GO" id="GO:0070069">
    <property type="term" value="C:cytochrome complex"/>
    <property type="evidence" value="ECO:0007669"/>
    <property type="project" value="UniProtKB-UniRule"/>
</dbReference>
<dbReference type="GO" id="GO:0046872">
    <property type="term" value="F:metal ion binding"/>
    <property type="evidence" value="ECO:0007669"/>
    <property type="project" value="UniProtKB-UniRule"/>
</dbReference>
<dbReference type="InterPro" id="IPR002585">
    <property type="entry name" value="Cyt-d_ubiquinol_oxidase_su_1"/>
</dbReference>
<dbReference type="EMBL" id="LN999831">
    <property type="protein sequence ID" value="CUX95841.1"/>
    <property type="molecule type" value="Genomic_DNA"/>
</dbReference>
<evidence type="ECO:0000313" key="15">
    <source>
        <dbReference type="Proteomes" id="UP000095697"/>
    </source>
</evidence>
<evidence type="ECO:0000256" key="1">
    <source>
        <dbReference type="ARBA" id="ARBA00004429"/>
    </source>
</evidence>
<gene>
    <name evidence="14" type="primary">cydA</name>
    <name evidence="14" type="ORF">PMARG_ME00168</name>
</gene>
<dbReference type="GO" id="GO:0016682">
    <property type="term" value="F:oxidoreductase activity, acting on diphenols and related substances as donors, oxygen as acceptor"/>
    <property type="evidence" value="ECO:0007669"/>
    <property type="project" value="TreeGrafter"/>
</dbReference>
<dbReference type="Pfam" id="PF01654">
    <property type="entry name" value="Cyt_bd_oxida_I"/>
    <property type="match status" value="1"/>
</dbReference>
<dbReference type="PIRSF" id="PIRSF006446">
    <property type="entry name" value="Cyt_quinol_oxidase_1"/>
    <property type="match status" value="1"/>
</dbReference>
<comment type="subcellular location">
    <subcellularLocation>
        <location evidence="1">Cell inner membrane</location>
        <topology evidence="1">Multi-pass membrane protein</topology>
    </subcellularLocation>
</comment>
<evidence type="ECO:0000256" key="12">
    <source>
        <dbReference type="ARBA" id="ARBA00023136"/>
    </source>
</evidence>
<keyword evidence="9 13" id="KW-0249">Electron transport</keyword>
<name>A0A143WQE4_9ENTR</name>
<evidence type="ECO:0000256" key="13">
    <source>
        <dbReference type="PIRNR" id="PIRNR006446"/>
    </source>
</evidence>
<feature type="transmembrane region" description="Helical" evidence="13">
    <location>
        <begin position="220"/>
        <end position="238"/>
    </location>
</feature>
<keyword evidence="8 13" id="KW-0479">Metal-binding</keyword>
<keyword evidence="14" id="KW-0560">Oxidoreductase</keyword>
<reference evidence="15" key="1">
    <citation type="submission" date="2016-01" db="EMBL/GenBank/DDBJ databases">
        <authorList>
            <person name="Husnik F."/>
        </authorList>
    </citation>
    <scope>NUCLEOTIDE SEQUENCE [LARGE SCALE GENOMIC DNA]</scope>
</reference>
<dbReference type="PATRIC" id="fig|1778264.3.peg.154"/>
<proteinExistence type="inferred from homology"/>
<protein>
    <submittedName>
        <fullName evidence="14">Cytochrome bd-I ubiquinol oxidase subunit 1</fullName>
        <ecNumber evidence="14">1.10.3.10</ecNumber>
    </submittedName>
</protein>
<keyword evidence="15" id="KW-1185">Reference proteome</keyword>
<dbReference type="GO" id="GO:0009055">
    <property type="term" value="F:electron transfer activity"/>
    <property type="evidence" value="ECO:0007669"/>
    <property type="project" value="UniProtKB-UniRule"/>
</dbReference>
<keyword evidence="4 13" id="KW-1003">Cell membrane</keyword>
<evidence type="ECO:0000256" key="10">
    <source>
        <dbReference type="ARBA" id="ARBA00022989"/>
    </source>
</evidence>
<dbReference type="Proteomes" id="UP000095697">
    <property type="component" value="Chromosome I"/>
</dbReference>
<feature type="transmembrane region" description="Helical" evidence="13">
    <location>
        <begin position="20"/>
        <end position="43"/>
    </location>
</feature>
<keyword evidence="7 13" id="KW-0812">Transmembrane</keyword>
<keyword evidence="5" id="KW-0997">Cell inner membrane</keyword>
<organism evidence="14 15">
    <name type="scientific">Candidatus Mikella endobia</name>
    <dbReference type="NCBI Taxonomy" id="1778264"/>
    <lineage>
        <taxon>Bacteria</taxon>
        <taxon>Pseudomonadati</taxon>
        <taxon>Pseudomonadota</taxon>
        <taxon>Gammaproteobacteria</taxon>
        <taxon>Enterobacterales</taxon>
        <taxon>Enterobacteriaceae</taxon>
        <taxon>Candidatus Mikella</taxon>
    </lineage>
</organism>
<dbReference type="PANTHER" id="PTHR30365:SF0">
    <property type="entry name" value="CYTOCHROME BD-I UBIQUINOL OXIDASE SUBUNIT 1"/>
    <property type="match status" value="1"/>
</dbReference>
<feature type="transmembrane region" description="Helical" evidence="13">
    <location>
        <begin position="184"/>
        <end position="208"/>
    </location>
</feature>
<sequence length="516" mass="59664">MSNIVLLSRLQFALTAMYHFLFVPLTIGMALLIAIMETIYVILNKKIYKDMTKYWGKLFAINFTLGIATGIIMEFQFGTNWSYFSHYIGDIFGAPLAIESLMAFFLESTFIGLLLFGWNQLGKIQHLSVTWLVALGSNLSALWILIANGWMQNPIASYFNYETMRMEIISFIDLILNPVAQVKFLHTITASYCTGAIFILSISSYYILNKRNIDFANRSFIIATLFGIIFVLLVIILGDESGYKLGEVQKTKLAAIEAVWNTESAPASFTLFSFPNQNKQMNNLVTMRIPYILGIIVTRSTNRQIIGLKDLMTQYEIRIRNGIKVYNLLEQLRSGNTDFFLYKEFNYFKHNLGYGLLLKSYTKNIIECNEQYIREATKNSIPYVKPIYFSFRLMVISGLLMLLLIFLCFLTILYNSIGKHRWLHYILLYSIPLPWIAIESGWFIAEYGRQPWAINEILPTTIAHSTLTYTDILISIIFICILYLLVLIIEIYLLFKFIYLGPNINNIYDKKIFFKK</sequence>
<evidence type="ECO:0000256" key="8">
    <source>
        <dbReference type="ARBA" id="ARBA00022723"/>
    </source>
</evidence>